<evidence type="ECO:0000256" key="1">
    <source>
        <dbReference type="ARBA" id="ARBA00023125"/>
    </source>
</evidence>
<dbReference type="KEGG" id="bgg:CFK41_16750"/>
<organism evidence="3 4">
    <name type="scientific">Brachybacterium ginsengisoli</name>
    <dbReference type="NCBI Taxonomy" id="1331682"/>
    <lineage>
        <taxon>Bacteria</taxon>
        <taxon>Bacillati</taxon>
        <taxon>Actinomycetota</taxon>
        <taxon>Actinomycetes</taxon>
        <taxon>Micrococcales</taxon>
        <taxon>Dermabacteraceae</taxon>
        <taxon>Brachybacterium</taxon>
    </lineage>
</organism>
<feature type="domain" description="HTH merR-type" evidence="2">
    <location>
        <begin position="1"/>
        <end position="69"/>
    </location>
</feature>
<dbReference type="OrthoDB" id="5242095at2"/>
<accession>A0A291H1G4</accession>
<dbReference type="PANTHER" id="PTHR30204">
    <property type="entry name" value="REDOX-CYCLING DRUG-SENSING TRANSCRIPTIONAL ACTIVATOR SOXR"/>
    <property type="match status" value="1"/>
</dbReference>
<evidence type="ECO:0000313" key="3">
    <source>
        <dbReference type="EMBL" id="ATG56242.1"/>
    </source>
</evidence>
<dbReference type="Pfam" id="PF13411">
    <property type="entry name" value="MerR_1"/>
    <property type="match status" value="1"/>
</dbReference>
<dbReference type="EMBL" id="CP023564">
    <property type="protein sequence ID" value="ATG56242.1"/>
    <property type="molecule type" value="Genomic_DNA"/>
</dbReference>
<dbReference type="InterPro" id="IPR009061">
    <property type="entry name" value="DNA-bd_dom_put_sf"/>
</dbReference>
<keyword evidence="4" id="KW-1185">Reference proteome</keyword>
<dbReference type="AlphaFoldDB" id="A0A291H1G4"/>
<dbReference type="RefSeq" id="WP_096800702.1">
    <property type="nucleotide sequence ID" value="NZ_CP023564.1"/>
</dbReference>
<dbReference type="SMART" id="SM00422">
    <property type="entry name" value="HTH_MERR"/>
    <property type="match status" value="1"/>
</dbReference>
<dbReference type="SUPFAM" id="SSF46955">
    <property type="entry name" value="Putative DNA-binding domain"/>
    <property type="match status" value="1"/>
</dbReference>
<dbReference type="InterPro" id="IPR047057">
    <property type="entry name" value="MerR_fam"/>
</dbReference>
<evidence type="ECO:0000313" key="4">
    <source>
        <dbReference type="Proteomes" id="UP000217889"/>
    </source>
</evidence>
<protein>
    <submittedName>
        <fullName evidence="3">MerR family transcriptional regulator</fullName>
    </submittedName>
</protein>
<name>A0A291H1G4_9MICO</name>
<dbReference type="GO" id="GO:0003700">
    <property type="term" value="F:DNA-binding transcription factor activity"/>
    <property type="evidence" value="ECO:0007669"/>
    <property type="project" value="InterPro"/>
</dbReference>
<reference evidence="3 4" key="1">
    <citation type="journal article" date="2014" name="Int. J. Syst. Evol. Microbiol.">
        <title>Brachybacterium ginsengisoli sp. nov., isolated from soil of a ginseng field.</title>
        <authorList>
            <person name="Hoang V.A."/>
            <person name="Kim Y.J."/>
            <person name="Nguyen N.L."/>
            <person name="Yang D.C."/>
        </authorList>
    </citation>
    <scope>NUCLEOTIDE SEQUENCE [LARGE SCALE GENOMIC DNA]</scope>
    <source>
        <strain evidence="3 4">DCY80</strain>
    </source>
</reference>
<evidence type="ECO:0000259" key="2">
    <source>
        <dbReference type="PROSITE" id="PS50937"/>
    </source>
</evidence>
<dbReference type="Proteomes" id="UP000217889">
    <property type="component" value="Chromosome"/>
</dbReference>
<dbReference type="Gene3D" id="1.10.1660.10">
    <property type="match status" value="1"/>
</dbReference>
<dbReference type="CDD" id="cd00592">
    <property type="entry name" value="HTH_MerR-like"/>
    <property type="match status" value="1"/>
</dbReference>
<dbReference type="PANTHER" id="PTHR30204:SF93">
    <property type="entry name" value="HTH MERR-TYPE DOMAIN-CONTAINING PROTEIN"/>
    <property type="match status" value="1"/>
</dbReference>
<keyword evidence="1" id="KW-0238">DNA-binding</keyword>
<dbReference type="InterPro" id="IPR000551">
    <property type="entry name" value="MerR-type_HTH_dom"/>
</dbReference>
<proteinExistence type="predicted"/>
<gene>
    <name evidence="3" type="ORF">CFK41_16750</name>
</gene>
<sequence length="225" mass="24723">MRIAELADLAGVSVRTIRYYHQAGALPEPPRRANGYRDYSADDLVTALRIRQLTASGLSLAAAGALAADPSPQADEEVLEAADRDLAAQIALLTERRERLAQARAGGHVGLSREAAALSSEATDVPPAILLANLYRDHEPFLRLVEALTEPGRREAVAALQQRFDALDADTPEAELEELSDRVRMVFDGLDEDLPPLPRAQMQLLLELVDRGLNVQQREFVRRPF</sequence>
<dbReference type="PROSITE" id="PS50937">
    <property type="entry name" value="HTH_MERR_2"/>
    <property type="match status" value="1"/>
</dbReference>
<dbReference type="GO" id="GO:0003677">
    <property type="term" value="F:DNA binding"/>
    <property type="evidence" value="ECO:0007669"/>
    <property type="project" value="UniProtKB-KW"/>
</dbReference>